<dbReference type="EMBL" id="MJFZ01000005">
    <property type="protein sequence ID" value="RAW43307.1"/>
    <property type="molecule type" value="Genomic_DNA"/>
</dbReference>
<comment type="caution">
    <text evidence="6">The sequence shown here is derived from an EMBL/GenBank/DDBJ whole genome shotgun (WGS) entry which is preliminary data.</text>
</comment>
<dbReference type="Proteomes" id="UP000760860">
    <property type="component" value="Unassembled WGS sequence"/>
</dbReference>
<reference evidence="6 7" key="1">
    <citation type="submission" date="2018-01" db="EMBL/GenBank/DDBJ databases">
        <title>Draft genome of the strawberry crown rot pathogen Phytophthora cactorum.</title>
        <authorList>
            <person name="Armitage A.D."/>
            <person name="Lysoe E."/>
            <person name="Nellist C.F."/>
            <person name="Harrison R.J."/>
            <person name="Brurberg M.B."/>
        </authorList>
    </citation>
    <scope>NUCLEOTIDE SEQUENCE [LARGE SCALE GENOMIC DNA]</scope>
    <source>
        <strain evidence="6 7">10300</strain>
    </source>
</reference>
<dbReference type="Proteomes" id="UP000774804">
    <property type="component" value="Unassembled WGS sequence"/>
</dbReference>
<accession>A0A329T213</accession>
<dbReference type="Proteomes" id="UP000735874">
    <property type="component" value="Unassembled WGS sequence"/>
</dbReference>
<protein>
    <submittedName>
        <fullName evidence="6">Uncharacterized protein</fullName>
    </submittedName>
</protein>
<dbReference type="Proteomes" id="UP000736787">
    <property type="component" value="Unassembled WGS sequence"/>
</dbReference>
<dbReference type="EMBL" id="RCMK01000017">
    <property type="protein sequence ID" value="KAG2954156.1"/>
    <property type="molecule type" value="Genomic_DNA"/>
</dbReference>
<dbReference type="EMBL" id="RCMI01000028">
    <property type="protein sequence ID" value="KAG2941300.1"/>
    <property type="molecule type" value="Genomic_DNA"/>
</dbReference>
<reference evidence="1" key="2">
    <citation type="submission" date="2018-10" db="EMBL/GenBank/DDBJ databases">
        <title>Effector identification in a new, highly contiguous assembly of the strawberry crown rot pathogen Phytophthora cactorum.</title>
        <authorList>
            <person name="Armitage A.D."/>
            <person name="Nellist C.F."/>
            <person name="Bates H."/>
            <person name="Vickerstaff R.J."/>
            <person name="Harrison R.J."/>
        </authorList>
    </citation>
    <scope>NUCLEOTIDE SEQUENCE</scope>
    <source>
        <strain evidence="1">15-7</strain>
        <strain evidence="2">4032</strain>
        <strain evidence="3">4040</strain>
        <strain evidence="4">P415</strain>
        <strain evidence="5">P421</strain>
    </source>
</reference>
<evidence type="ECO:0000313" key="3">
    <source>
        <dbReference type="EMBL" id="KAG2954156.1"/>
    </source>
</evidence>
<dbReference type="Proteomes" id="UP000251314">
    <property type="component" value="Unassembled WGS sequence"/>
</dbReference>
<dbReference type="OrthoDB" id="10270933at2759"/>
<name>A0A329T213_9STRA</name>
<evidence type="ECO:0000313" key="5">
    <source>
        <dbReference type="EMBL" id="KAG3228656.1"/>
    </source>
</evidence>
<dbReference type="EMBL" id="RCMG01000018">
    <property type="protein sequence ID" value="KAG2867915.1"/>
    <property type="molecule type" value="Genomic_DNA"/>
</dbReference>
<sequence>MVEILCALIGETGVTGCISVEVPVDDSKTAGNLKKEIKEESERWGSHGSLAGVAALPGEEEQCVAGLGYRSSCDAP</sequence>
<evidence type="ECO:0000313" key="4">
    <source>
        <dbReference type="EMBL" id="KAG3000148.1"/>
    </source>
</evidence>
<proteinExistence type="predicted"/>
<dbReference type="VEuPathDB" id="FungiDB:PC110_g472"/>
<evidence type="ECO:0000313" key="6">
    <source>
        <dbReference type="EMBL" id="RAW43307.1"/>
    </source>
</evidence>
<evidence type="ECO:0000313" key="1">
    <source>
        <dbReference type="EMBL" id="KAG2867915.1"/>
    </source>
</evidence>
<gene>
    <name evidence="6" type="ORF">PC110_g472</name>
    <name evidence="1" type="ORF">PC113_g1544</name>
    <name evidence="2" type="ORF">PC115_g2035</name>
    <name evidence="3" type="ORF">PC117_g1445</name>
    <name evidence="4" type="ORF">PC118_g401</name>
    <name evidence="5" type="ORF">PC129_g827</name>
</gene>
<organism evidence="6 7">
    <name type="scientific">Phytophthora cactorum</name>
    <dbReference type="NCBI Taxonomy" id="29920"/>
    <lineage>
        <taxon>Eukaryota</taxon>
        <taxon>Sar</taxon>
        <taxon>Stramenopiles</taxon>
        <taxon>Oomycota</taxon>
        <taxon>Peronosporomycetes</taxon>
        <taxon>Peronosporales</taxon>
        <taxon>Peronosporaceae</taxon>
        <taxon>Phytophthora</taxon>
    </lineage>
</organism>
<keyword evidence="7" id="KW-1185">Reference proteome</keyword>
<dbReference type="EMBL" id="RCMV01000012">
    <property type="protein sequence ID" value="KAG3228656.1"/>
    <property type="molecule type" value="Genomic_DNA"/>
</dbReference>
<dbReference type="Proteomes" id="UP000697107">
    <property type="component" value="Unassembled WGS sequence"/>
</dbReference>
<dbReference type="AlphaFoldDB" id="A0A329T213"/>
<evidence type="ECO:0000313" key="7">
    <source>
        <dbReference type="Proteomes" id="UP000251314"/>
    </source>
</evidence>
<evidence type="ECO:0000313" key="2">
    <source>
        <dbReference type="EMBL" id="KAG2941300.1"/>
    </source>
</evidence>
<dbReference type="EMBL" id="RCML01000004">
    <property type="protein sequence ID" value="KAG3000148.1"/>
    <property type="molecule type" value="Genomic_DNA"/>
</dbReference>